<feature type="compositionally biased region" description="Polar residues" evidence="1">
    <location>
        <begin position="154"/>
        <end position="167"/>
    </location>
</feature>
<feature type="region of interest" description="Disordered" evidence="1">
    <location>
        <begin position="98"/>
        <end position="134"/>
    </location>
</feature>
<feature type="compositionally biased region" description="Low complexity" evidence="1">
    <location>
        <begin position="197"/>
        <end position="206"/>
    </location>
</feature>
<feature type="compositionally biased region" description="Polar residues" evidence="1">
    <location>
        <begin position="210"/>
        <end position="221"/>
    </location>
</feature>
<organism evidence="2 3">
    <name type="scientific">Podospora bellae-mahoneyi</name>
    <dbReference type="NCBI Taxonomy" id="2093777"/>
    <lineage>
        <taxon>Eukaryota</taxon>
        <taxon>Fungi</taxon>
        <taxon>Dikarya</taxon>
        <taxon>Ascomycota</taxon>
        <taxon>Pezizomycotina</taxon>
        <taxon>Sordariomycetes</taxon>
        <taxon>Sordariomycetidae</taxon>
        <taxon>Sordariales</taxon>
        <taxon>Podosporaceae</taxon>
        <taxon>Podospora</taxon>
    </lineage>
</organism>
<dbReference type="GeneID" id="87892906"/>
<reference evidence="2 3" key="1">
    <citation type="journal article" date="2023" name="bioRxiv">
        <title>High-quality genome assemblies of four members of thePodospora anserinaspecies complex.</title>
        <authorList>
            <person name="Ament-Velasquez S.L."/>
            <person name="Vogan A.A."/>
            <person name="Wallerman O."/>
            <person name="Hartmann F."/>
            <person name="Gautier V."/>
            <person name="Silar P."/>
            <person name="Giraud T."/>
            <person name="Johannesson H."/>
        </authorList>
    </citation>
    <scope>NUCLEOTIDE SEQUENCE [LARGE SCALE GENOMIC DNA]</scope>
    <source>
        <strain evidence="2 3">CBS 112042</strain>
    </source>
</reference>
<comment type="caution">
    <text evidence="2">The sequence shown here is derived from an EMBL/GenBank/DDBJ whole genome shotgun (WGS) entry which is preliminary data.</text>
</comment>
<gene>
    <name evidence="2" type="ORF">QC761_101820</name>
</gene>
<feature type="region of interest" description="Disordered" evidence="1">
    <location>
        <begin position="154"/>
        <end position="243"/>
    </location>
</feature>
<evidence type="ECO:0000313" key="3">
    <source>
        <dbReference type="Proteomes" id="UP001322138"/>
    </source>
</evidence>
<dbReference type="RefSeq" id="XP_062736447.1">
    <property type="nucleotide sequence ID" value="XM_062873424.1"/>
</dbReference>
<evidence type="ECO:0000256" key="1">
    <source>
        <dbReference type="SAM" id="MobiDB-lite"/>
    </source>
</evidence>
<feature type="region of interest" description="Disordered" evidence="1">
    <location>
        <begin position="353"/>
        <end position="450"/>
    </location>
</feature>
<name>A0ABR0FU35_9PEZI</name>
<feature type="compositionally biased region" description="Polar residues" evidence="1">
    <location>
        <begin position="411"/>
        <end position="421"/>
    </location>
</feature>
<proteinExistence type="predicted"/>
<protein>
    <submittedName>
        <fullName evidence="2">Uncharacterized protein</fullName>
    </submittedName>
</protein>
<feature type="compositionally biased region" description="Polar residues" evidence="1">
    <location>
        <begin position="230"/>
        <end position="243"/>
    </location>
</feature>
<feature type="compositionally biased region" description="Polar residues" evidence="1">
    <location>
        <begin position="381"/>
        <end position="399"/>
    </location>
</feature>
<dbReference type="EMBL" id="JAFFGZ010000001">
    <property type="protein sequence ID" value="KAK4647471.1"/>
    <property type="molecule type" value="Genomic_DNA"/>
</dbReference>
<feature type="compositionally biased region" description="Basic and acidic residues" evidence="1">
    <location>
        <begin position="353"/>
        <end position="370"/>
    </location>
</feature>
<evidence type="ECO:0000313" key="2">
    <source>
        <dbReference type="EMBL" id="KAK4647471.1"/>
    </source>
</evidence>
<dbReference type="Proteomes" id="UP001322138">
    <property type="component" value="Unassembled WGS sequence"/>
</dbReference>
<feature type="compositionally biased region" description="Acidic residues" evidence="1">
    <location>
        <begin position="168"/>
        <end position="177"/>
    </location>
</feature>
<sequence length="517" mass="55752">MLPEMTTVGGGAVLNKKLTKARGKMVKPILKTAKNLKLSHSEKNSLDLDRGWDEQSIEQLENGEWDEKAFPGGLSGGAMGLGVESNVVSVPGGGSSIRAKFHHGRTPSQASTGSGSRGGVFIHPFAQAPRTSTPPLSYANSLASFDNTVANTINSTHNERNCSPTITENEDDFDDFDSPAQYHNHSHSHSSAPPPALSSQSNLSNPRRPSLQSQRTGSYTEVPSKAPSLRINTTGGTSRSASGATVISRLANGTISTTSQSDLQLTNSVSVSLGTTLDSPTGSIGAGTINNSSSGATQMSPLRSSLDMANFPRLRSRSELDTANRAEKIRAARRKFEERENIKEEKYDREMIKKRERRDTKEASRIEKGAPARPSIHRKNTGNSLSNVISPPASTSSGIQAVFGRKGASWTEGTTVNNSSRQDLEGAYTSSSAPQVGGAINRRHTDSPSGEEQMRFMSRKYDSVPLETPPAFGPNVDAVRFEQTRPRRGSGPKRKTQSYWAGFVLWLRTKLLRLGGR</sequence>
<accession>A0ABR0FU35</accession>
<keyword evidence="3" id="KW-1185">Reference proteome</keyword>